<proteinExistence type="predicted"/>
<organism evidence="1 2">
    <name type="scientific">Thelephora ganbajun</name>
    <name type="common">Ganba fungus</name>
    <dbReference type="NCBI Taxonomy" id="370292"/>
    <lineage>
        <taxon>Eukaryota</taxon>
        <taxon>Fungi</taxon>
        <taxon>Dikarya</taxon>
        <taxon>Basidiomycota</taxon>
        <taxon>Agaricomycotina</taxon>
        <taxon>Agaricomycetes</taxon>
        <taxon>Thelephorales</taxon>
        <taxon>Thelephoraceae</taxon>
        <taxon>Thelephora</taxon>
    </lineage>
</organism>
<sequence length="159" mass="18532">MYQTVVPVIPSTSSPSAQTYPYRLKCADSHEVRAISNYRRPTHCTSRTWQTHVSLYFEDQQPQIVVTMIYPHFVIHAIRHVYFMPLSAFLPFPVSEYARPVPLYRVLTLSHYHPVVPDVSNQCYPYHFQFTQVLDLVLPKPNRNNASANVIDRARLRDT</sequence>
<protein>
    <submittedName>
        <fullName evidence="1">Uncharacterized protein</fullName>
    </submittedName>
</protein>
<keyword evidence="2" id="KW-1185">Reference proteome</keyword>
<evidence type="ECO:0000313" key="1">
    <source>
        <dbReference type="EMBL" id="KAF9649449.1"/>
    </source>
</evidence>
<reference evidence="1" key="2">
    <citation type="journal article" date="2020" name="Nat. Commun.">
        <title>Large-scale genome sequencing of mycorrhizal fungi provides insights into the early evolution of symbiotic traits.</title>
        <authorList>
            <person name="Miyauchi S."/>
            <person name="Kiss E."/>
            <person name="Kuo A."/>
            <person name="Drula E."/>
            <person name="Kohler A."/>
            <person name="Sanchez-Garcia M."/>
            <person name="Morin E."/>
            <person name="Andreopoulos B."/>
            <person name="Barry K.W."/>
            <person name="Bonito G."/>
            <person name="Buee M."/>
            <person name="Carver A."/>
            <person name="Chen C."/>
            <person name="Cichocki N."/>
            <person name="Clum A."/>
            <person name="Culley D."/>
            <person name="Crous P.W."/>
            <person name="Fauchery L."/>
            <person name="Girlanda M."/>
            <person name="Hayes R.D."/>
            <person name="Keri Z."/>
            <person name="LaButti K."/>
            <person name="Lipzen A."/>
            <person name="Lombard V."/>
            <person name="Magnuson J."/>
            <person name="Maillard F."/>
            <person name="Murat C."/>
            <person name="Nolan M."/>
            <person name="Ohm R.A."/>
            <person name="Pangilinan J."/>
            <person name="Pereira M.F."/>
            <person name="Perotto S."/>
            <person name="Peter M."/>
            <person name="Pfister S."/>
            <person name="Riley R."/>
            <person name="Sitrit Y."/>
            <person name="Stielow J.B."/>
            <person name="Szollosi G."/>
            <person name="Zifcakova L."/>
            <person name="Stursova M."/>
            <person name="Spatafora J.W."/>
            <person name="Tedersoo L."/>
            <person name="Vaario L.M."/>
            <person name="Yamada A."/>
            <person name="Yan M."/>
            <person name="Wang P."/>
            <person name="Xu J."/>
            <person name="Bruns T."/>
            <person name="Baldrian P."/>
            <person name="Vilgalys R."/>
            <person name="Dunand C."/>
            <person name="Henrissat B."/>
            <person name="Grigoriev I.V."/>
            <person name="Hibbett D."/>
            <person name="Nagy L.G."/>
            <person name="Martin F.M."/>
        </authorList>
    </citation>
    <scope>NUCLEOTIDE SEQUENCE</scope>
    <source>
        <strain evidence="1">P2</strain>
    </source>
</reference>
<accession>A0ACB6ZIV4</accession>
<gene>
    <name evidence="1" type="ORF">BDM02DRAFT_1824942</name>
</gene>
<evidence type="ECO:0000313" key="2">
    <source>
        <dbReference type="Proteomes" id="UP000886501"/>
    </source>
</evidence>
<dbReference type="EMBL" id="MU117997">
    <property type="protein sequence ID" value="KAF9649449.1"/>
    <property type="molecule type" value="Genomic_DNA"/>
</dbReference>
<reference evidence="1" key="1">
    <citation type="submission" date="2019-10" db="EMBL/GenBank/DDBJ databases">
        <authorList>
            <consortium name="DOE Joint Genome Institute"/>
            <person name="Kuo A."/>
            <person name="Miyauchi S."/>
            <person name="Kiss E."/>
            <person name="Drula E."/>
            <person name="Kohler A."/>
            <person name="Sanchez-Garcia M."/>
            <person name="Andreopoulos B."/>
            <person name="Barry K.W."/>
            <person name="Bonito G."/>
            <person name="Buee M."/>
            <person name="Carver A."/>
            <person name="Chen C."/>
            <person name="Cichocki N."/>
            <person name="Clum A."/>
            <person name="Culley D."/>
            <person name="Crous P.W."/>
            <person name="Fauchery L."/>
            <person name="Girlanda M."/>
            <person name="Hayes R."/>
            <person name="Keri Z."/>
            <person name="Labutti K."/>
            <person name="Lipzen A."/>
            <person name="Lombard V."/>
            <person name="Magnuson J."/>
            <person name="Maillard F."/>
            <person name="Morin E."/>
            <person name="Murat C."/>
            <person name="Nolan M."/>
            <person name="Ohm R."/>
            <person name="Pangilinan J."/>
            <person name="Pereira M."/>
            <person name="Perotto S."/>
            <person name="Peter M."/>
            <person name="Riley R."/>
            <person name="Sitrit Y."/>
            <person name="Stielow B."/>
            <person name="Szollosi G."/>
            <person name="Zifcakova L."/>
            <person name="Stursova M."/>
            <person name="Spatafora J.W."/>
            <person name="Tedersoo L."/>
            <person name="Vaario L.-M."/>
            <person name="Yamada A."/>
            <person name="Yan M."/>
            <person name="Wang P."/>
            <person name="Xu J."/>
            <person name="Bruns T."/>
            <person name="Baldrian P."/>
            <person name="Vilgalys R."/>
            <person name="Henrissat B."/>
            <person name="Grigoriev I.V."/>
            <person name="Hibbett D."/>
            <person name="Nagy L.G."/>
            <person name="Martin F.M."/>
        </authorList>
    </citation>
    <scope>NUCLEOTIDE SEQUENCE</scope>
    <source>
        <strain evidence="1">P2</strain>
    </source>
</reference>
<comment type="caution">
    <text evidence="1">The sequence shown here is derived from an EMBL/GenBank/DDBJ whole genome shotgun (WGS) entry which is preliminary data.</text>
</comment>
<dbReference type="Proteomes" id="UP000886501">
    <property type="component" value="Unassembled WGS sequence"/>
</dbReference>
<name>A0ACB6ZIV4_THEGA</name>